<comment type="caution">
    <text evidence="1">The sequence shown here is derived from an EMBL/GenBank/DDBJ whole genome shotgun (WGS) entry which is preliminary data.</text>
</comment>
<accession>A0A9P2RYE9</accession>
<reference evidence="1 2" key="1">
    <citation type="submission" date="2012-03" db="EMBL/GenBank/DDBJ databases">
        <title>The Genome Sequence of Bartonella taylorii 8TBB.</title>
        <authorList>
            <consortium name="The Broad Institute Genome Sequencing Platform"/>
            <consortium name="The Broad Institute Genome Sequencing Center for Infectious Disease"/>
            <person name="Feldgarden M."/>
            <person name="Kirby J."/>
            <person name="Kosoy M."/>
            <person name="Birtles R."/>
            <person name="Probert W.S."/>
            <person name="Chiaraviglio L."/>
            <person name="Young S.K."/>
            <person name="Zeng Q."/>
            <person name="Gargeya S."/>
            <person name="Fitzgerald M."/>
            <person name="Haas B."/>
            <person name="Abouelleil A."/>
            <person name="Alvarado L."/>
            <person name="Arachchi H.M."/>
            <person name="Berlin A."/>
            <person name="Chapman S.B."/>
            <person name="Gearin G."/>
            <person name="Goldberg J."/>
            <person name="Griggs A."/>
            <person name="Gujja S."/>
            <person name="Hansen M."/>
            <person name="Heiman D."/>
            <person name="Howarth C."/>
            <person name="Larimer J."/>
            <person name="Lui A."/>
            <person name="MacDonald P.J.P."/>
            <person name="McCowen C."/>
            <person name="Montmayeur A."/>
            <person name="Murphy C."/>
            <person name="Neiman D."/>
            <person name="Pearson M."/>
            <person name="Priest M."/>
            <person name="Roberts A."/>
            <person name="Saif S."/>
            <person name="Shea T."/>
            <person name="Sisk P."/>
            <person name="Stolte C."/>
            <person name="Sykes S."/>
            <person name="Wortman J."/>
            <person name="Nusbaum C."/>
            <person name="Birren B."/>
        </authorList>
    </citation>
    <scope>NUCLEOTIDE SEQUENCE [LARGE SCALE GENOMIC DNA]</scope>
    <source>
        <strain evidence="1 2">8TBB</strain>
    </source>
</reference>
<evidence type="ECO:0000313" key="2">
    <source>
        <dbReference type="Proteomes" id="UP000002648"/>
    </source>
</evidence>
<protein>
    <submittedName>
        <fullName evidence="1">Uncharacterized protein</fullName>
    </submittedName>
</protein>
<organism evidence="1 2">
    <name type="scientific">Bartonella taylorii 8TBB</name>
    <dbReference type="NCBI Taxonomy" id="1094560"/>
    <lineage>
        <taxon>Bacteria</taxon>
        <taxon>Pseudomonadati</taxon>
        <taxon>Pseudomonadota</taxon>
        <taxon>Alphaproteobacteria</taxon>
        <taxon>Hyphomicrobiales</taxon>
        <taxon>Bartonellaceae</taxon>
        <taxon>Bartonella</taxon>
    </lineage>
</organism>
<sequence length="117" mass="12961">MKRKIQPVTTVSTKRAAFGGFDFPTSEALHEGCLVQSLREIQFNGTLLASGSLLISLLQHGLIETDQKAFSENDATALLREPTCVLLLATMPMRIQYPIEDSIKLFIKAGMLRLIKL</sequence>
<dbReference type="OrthoDB" id="7922331at2"/>
<dbReference type="AlphaFoldDB" id="A0A9P2RYE9"/>
<gene>
    <name evidence="1" type="ORF">ME9_01557</name>
</gene>
<keyword evidence="2" id="KW-1185">Reference proteome</keyword>
<name>A0A9P2RYE9_BARTA</name>
<dbReference type="EMBL" id="AIMD01000053">
    <property type="protein sequence ID" value="EJF92349.1"/>
    <property type="molecule type" value="Genomic_DNA"/>
</dbReference>
<evidence type="ECO:0000313" key="1">
    <source>
        <dbReference type="EMBL" id="EJF92349.1"/>
    </source>
</evidence>
<dbReference type="Proteomes" id="UP000002648">
    <property type="component" value="Unassembled WGS sequence"/>
</dbReference>
<dbReference type="RefSeq" id="WP_004861137.1">
    <property type="nucleotide sequence ID" value="NZ_JH725054.1"/>
</dbReference>
<proteinExistence type="predicted"/>